<gene>
    <name evidence="3" type="ordered locus">Fisuc_3016</name>
</gene>
<evidence type="ECO:0000313" key="3">
    <source>
        <dbReference type="EMBL" id="ACX76596.1"/>
    </source>
</evidence>
<keyword evidence="2" id="KW-0732">Signal</keyword>
<evidence type="ECO:0000256" key="2">
    <source>
        <dbReference type="SAM" id="SignalP"/>
    </source>
</evidence>
<feature type="signal peptide" evidence="2">
    <location>
        <begin position="1"/>
        <end position="23"/>
    </location>
</feature>
<dbReference type="Proteomes" id="UP000001497">
    <property type="component" value="Chromosome"/>
</dbReference>
<reference evidence="3" key="1">
    <citation type="submission" date="2009-10" db="EMBL/GenBank/DDBJ databases">
        <title>Complete sequence of Fibrobacter succinogenes subsp. succinogenes S85.</title>
        <authorList>
            <consortium name="US DOE Joint Genome Institute"/>
            <person name="Lucas S."/>
            <person name="Copeland A."/>
            <person name="Lapidus A."/>
            <person name="Glavina del Rio T."/>
            <person name="Tice H."/>
            <person name="Bruce D."/>
            <person name="Goodwin L."/>
            <person name="Pitluck S."/>
            <person name="Chertkov O."/>
            <person name="Detter J.C."/>
            <person name="Han C."/>
            <person name="Tapia R."/>
            <person name="Larimer F."/>
            <person name="Land M."/>
            <person name="Hauser L."/>
            <person name="Kyrpides N."/>
            <person name="Mikhailova N."/>
            <person name="Weimer P.J."/>
            <person name="Stevenson D.M."/>
            <person name="Boyum J."/>
            <person name="Brumm P.I."/>
            <person name="Mead D."/>
        </authorList>
    </citation>
    <scope>NUCLEOTIDE SEQUENCE [LARGE SCALE GENOMIC DNA]</scope>
    <source>
        <strain evidence="3">S85</strain>
    </source>
</reference>
<evidence type="ECO:0008006" key="5">
    <source>
        <dbReference type="Google" id="ProtNLM"/>
    </source>
</evidence>
<name>A0ABN3Z1A0_FIBSS</name>
<dbReference type="RefSeq" id="WP_015732482.1">
    <property type="nucleotide sequence ID" value="NC_013410.1"/>
</dbReference>
<feature type="chain" id="PRO_5045547597" description="Lipoprotein" evidence="2">
    <location>
        <begin position="24"/>
        <end position="188"/>
    </location>
</feature>
<sequence length="188" mass="20556">MKSKVISLLLLAAVSVNLTGCFAGRTGVVASQYASTPYDIYLNGKQVCKMGNDDDCSFQTRGTRAGGMLEAYLNGQRVGSTNIHREITMASILFAPFTYCLSIWLYKAYPDEIEIPIDTYLLRNGGNNEGFDNGGSVWDRPYNLPKKSKKVEAPVEEPTEENAPATVRDGATEDSSDEPAPAQKSVWD</sequence>
<feature type="region of interest" description="Disordered" evidence="1">
    <location>
        <begin position="132"/>
        <end position="188"/>
    </location>
</feature>
<dbReference type="EMBL" id="CP001792">
    <property type="protein sequence ID" value="ACX76596.1"/>
    <property type="molecule type" value="Genomic_DNA"/>
</dbReference>
<proteinExistence type="predicted"/>
<protein>
    <recommendedName>
        <fullName evidence="5">Lipoprotein</fullName>
    </recommendedName>
</protein>
<organism evidence="3 4">
    <name type="scientific">Fibrobacter succinogenes (strain ATCC 19169 / S85)</name>
    <dbReference type="NCBI Taxonomy" id="59374"/>
    <lineage>
        <taxon>Bacteria</taxon>
        <taxon>Pseudomonadati</taxon>
        <taxon>Fibrobacterota</taxon>
        <taxon>Fibrobacteria</taxon>
        <taxon>Fibrobacterales</taxon>
        <taxon>Fibrobacteraceae</taxon>
        <taxon>Fibrobacter</taxon>
    </lineage>
</organism>
<accession>A0ABN3Z1A0</accession>
<evidence type="ECO:0000256" key="1">
    <source>
        <dbReference type="SAM" id="MobiDB-lite"/>
    </source>
</evidence>
<evidence type="ECO:0000313" key="4">
    <source>
        <dbReference type="Proteomes" id="UP000001497"/>
    </source>
</evidence>
<keyword evidence="4" id="KW-1185">Reference proteome</keyword>